<comment type="caution">
    <text evidence="13">The sequence shown here is derived from an EMBL/GenBank/DDBJ whole genome shotgun (WGS) entry which is preliminary data.</text>
</comment>
<dbReference type="Gene3D" id="3.30.1340.10">
    <property type="entry name" value="HPr-like"/>
    <property type="match status" value="1"/>
</dbReference>
<sequence>MLQLTIQDITLNQSHSSKQDAIRAIAQQLSDKGLVADGYVEGMLNREAQNSTFLGNGIAIPHGTTDTRDMVNHTGVAIQHFPHGVDWGDGNTAYIAIGIAAKSDEHLGILKQLTKVLSADGVEERLKNAGSANDIIALLNGEVQLEADFDASLIQLSFPASDMVQMTAVAGGLLKNTGCADNEFVAELVTKSPTHLGQGLWLTSSNKAVKRTGMSLVTTANHCEYEGAPVKGLIAFAACNAAHQKQLDILGQLVFEGRQDSILSASADQLLTLFSGEEEAASNDTQEASFGNTAIFKIRNSHGLHARPGAMLVAEAKKFESTIKVANLDGDAKPVNAKSLMKVIAMGVKHGHQLQFTAEGPDAQQALTAIGTAIESGLGEG</sequence>
<feature type="domain" description="HPr" evidence="12">
    <location>
        <begin position="291"/>
        <end position="381"/>
    </location>
</feature>
<evidence type="ECO:0000256" key="2">
    <source>
        <dbReference type="ARBA" id="ARBA00004496"/>
    </source>
</evidence>
<proteinExistence type="predicted"/>
<dbReference type="FunFam" id="3.30.1340.10:FF:000005">
    <property type="entry name" value="Fructose-specific PTS system IIA component"/>
    <property type="match status" value="1"/>
</dbReference>
<evidence type="ECO:0000256" key="1">
    <source>
        <dbReference type="ARBA" id="ARBA00003136"/>
    </source>
</evidence>
<feature type="domain" description="PTS EIIA type-2" evidence="11">
    <location>
        <begin position="2"/>
        <end position="142"/>
    </location>
</feature>
<keyword evidence="5" id="KW-0963">Cytoplasm</keyword>
<evidence type="ECO:0000256" key="9">
    <source>
        <dbReference type="ARBA" id="ARBA00022683"/>
    </source>
</evidence>
<dbReference type="InterPro" id="IPR002178">
    <property type="entry name" value="PTS_EIIA_type-2_dom"/>
</dbReference>
<evidence type="ECO:0000256" key="6">
    <source>
        <dbReference type="ARBA" id="ARBA00022553"/>
    </source>
</evidence>
<evidence type="ECO:0000256" key="8">
    <source>
        <dbReference type="ARBA" id="ARBA00022679"/>
    </source>
</evidence>
<accession>U3A1R5</accession>
<dbReference type="SUPFAM" id="SSF55594">
    <property type="entry name" value="HPr-like"/>
    <property type="match status" value="1"/>
</dbReference>
<dbReference type="RefSeq" id="WP_021705257.1">
    <property type="nucleotide sequence ID" value="NZ_BATJ01000007.1"/>
</dbReference>
<dbReference type="eggNOG" id="COG1925">
    <property type="taxonomic scope" value="Bacteria"/>
</dbReference>
<comment type="function">
    <text evidence="1">The phosphoenolpyruvate-dependent sugar phosphotransferase system (sugar PTS), a major carbohydrate active transport system, catalyzes the phosphorylation of incoming sugar substrates concomitantly with their translocation across the cell membrane. The enzyme II FruAB PTS system is involved in fructose transport.</text>
</comment>
<keyword evidence="10" id="KW-0418">Kinase</keyword>
<dbReference type="NCBIfam" id="TIGR01003">
    <property type="entry name" value="PTS_HPr_family"/>
    <property type="match status" value="1"/>
</dbReference>
<dbReference type="SUPFAM" id="SSF55804">
    <property type="entry name" value="Phoshotransferase/anion transport protein"/>
    <property type="match status" value="2"/>
</dbReference>
<reference evidence="13 14" key="1">
    <citation type="submission" date="2013-09" db="EMBL/GenBank/DDBJ databases">
        <title>Whole genome shotgun sequence of Vibrio proteolyticus NBRC 13287.</title>
        <authorList>
            <person name="Isaki S."/>
            <person name="Hosoyama A."/>
            <person name="Numata M."/>
            <person name="Hashimoto M."/>
            <person name="Hosoyama Y."/>
            <person name="Tsuchikane K."/>
            <person name="Noguchi M."/>
            <person name="Hirakata S."/>
            <person name="Ichikawa N."/>
            <person name="Ohji S."/>
            <person name="Yamazoe A."/>
            <person name="Fujita N."/>
        </authorList>
    </citation>
    <scope>NUCLEOTIDE SEQUENCE [LARGE SCALE GENOMIC DNA]</scope>
    <source>
        <strain evidence="13 14">NBRC 13287</strain>
    </source>
</reference>
<keyword evidence="14" id="KW-1185">Reference proteome</keyword>
<dbReference type="PRINTS" id="PR00107">
    <property type="entry name" value="PHOSPHOCPHPR"/>
</dbReference>
<dbReference type="Pfam" id="PF00359">
    <property type="entry name" value="PTS_EIIA_2"/>
    <property type="match status" value="1"/>
</dbReference>
<evidence type="ECO:0000256" key="5">
    <source>
        <dbReference type="ARBA" id="ARBA00022490"/>
    </source>
</evidence>
<comment type="subcellular location">
    <subcellularLocation>
        <location evidence="2">Cytoplasm</location>
    </subcellularLocation>
</comment>
<evidence type="ECO:0000313" key="13">
    <source>
        <dbReference type="EMBL" id="GAD67282.1"/>
    </source>
</evidence>
<evidence type="ECO:0000256" key="3">
    <source>
        <dbReference type="ARBA" id="ARBA00015565"/>
    </source>
</evidence>
<dbReference type="PROSITE" id="PS00589">
    <property type="entry name" value="PTS_HPR_SER"/>
    <property type="match status" value="1"/>
</dbReference>
<name>U3A1R5_VIBPR</name>
<dbReference type="InterPro" id="IPR035895">
    <property type="entry name" value="HPr-like_sf"/>
</dbReference>
<dbReference type="Proteomes" id="UP000016570">
    <property type="component" value="Unassembled WGS sequence"/>
</dbReference>
<dbReference type="eggNOG" id="COG4668">
    <property type="taxonomic scope" value="Bacteria"/>
</dbReference>
<keyword evidence="8 13" id="KW-0808">Transferase</keyword>
<dbReference type="PROSITE" id="PS51350">
    <property type="entry name" value="PTS_HPR_DOM"/>
    <property type="match status" value="1"/>
</dbReference>
<dbReference type="GO" id="GO:0090563">
    <property type="term" value="F:protein-phosphocysteine-sugar phosphotransferase activity"/>
    <property type="evidence" value="ECO:0007669"/>
    <property type="project" value="TreeGrafter"/>
</dbReference>
<dbReference type="PROSITE" id="PS51094">
    <property type="entry name" value="PTS_EIIA_TYPE_2"/>
    <property type="match status" value="1"/>
</dbReference>
<dbReference type="AlphaFoldDB" id="U3A1R5"/>
<organism evidence="13 14">
    <name type="scientific">Vibrio proteolyticus NBRC 13287</name>
    <dbReference type="NCBI Taxonomy" id="1219065"/>
    <lineage>
        <taxon>Bacteria</taxon>
        <taxon>Pseudomonadati</taxon>
        <taxon>Pseudomonadota</taxon>
        <taxon>Gammaproteobacteria</taxon>
        <taxon>Vibrionales</taxon>
        <taxon>Vibrionaceae</taxon>
        <taxon>Vibrio</taxon>
    </lineage>
</organism>
<dbReference type="PROSITE" id="PS00372">
    <property type="entry name" value="PTS_EIIA_TYPE_2_HIS"/>
    <property type="match status" value="1"/>
</dbReference>
<evidence type="ECO:0000259" key="11">
    <source>
        <dbReference type="PROSITE" id="PS51094"/>
    </source>
</evidence>
<dbReference type="GO" id="GO:0005737">
    <property type="term" value="C:cytoplasm"/>
    <property type="evidence" value="ECO:0007669"/>
    <property type="project" value="UniProtKB-SubCell"/>
</dbReference>
<keyword evidence="4" id="KW-0813">Transport</keyword>
<dbReference type="Gene3D" id="3.40.930.10">
    <property type="entry name" value="Mannitol-specific EII, Chain A"/>
    <property type="match status" value="2"/>
</dbReference>
<dbReference type="InterPro" id="IPR002114">
    <property type="entry name" value="PTS_HPr_Ser_P_site"/>
</dbReference>
<evidence type="ECO:0000256" key="4">
    <source>
        <dbReference type="ARBA" id="ARBA00022448"/>
    </source>
</evidence>
<evidence type="ECO:0000313" key="14">
    <source>
        <dbReference type="Proteomes" id="UP000016570"/>
    </source>
</evidence>
<dbReference type="GO" id="GO:0005886">
    <property type="term" value="C:plasma membrane"/>
    <property type="evidence" value="ECO:0007669"/>
    <property type="project" value="TreeGrafter"/>
</dbReference>
<dbReference type="InterPro" id="IPR050893">
    <property type="entry name" value="Sugar_PTS"/>
</dbReference>
<keyword evidence="7" id="KW-0762">Sugar transport</keyword>
<keyword evidence="6" id="KW-0597">Phosphoprotein</keyword>
<dbReference type="PROSITE" id="PS00369">
    <property type="entry name" value="PTS_HPR_HIS"/>
    <property type="match status" value="1"/>
</dbReference>
<dbReference type="FunFam" id="3.40.930.10:FF:000006">
    <property type="entry name" value="Fructose-specific PTS system IIA component"/>
    <property type="match status" value="1"/>
</dbReference>
<dbReference type="NCBIfam" id="NF008319">
    <property type="entry name" value="PRK11109.1"/>
    <property type="match status" value="1"/>
</dbReference>
<dbReference type="InterPro" id="IPR001020">
    <property type="entry name" value="PTS_HPr_His_P_site"/>
</dbReference>
<dbReference type="EMBL" id="BATJ01000007">
    <property type="protein sequence ID" value="GAD67282.1"/>
    <property type="molecule type" value="Genomic_DNA"/>
</dbReference>
<dbReference type="Pfam" id="PF00381">
    <property type="entry name" value="PTS-HPr"/>
    <property type="match status" value="1"/>
</dbReference>
<dbReference type="GO" id="GO:0009401">
    <property type="term" value="P:phosphoenolpyruvate-dependent sugar phosphotransferase system"/>
    <property type="evidence" value="ECO:0007669"/>
    <property type="project" value="UniProtKB-KW"/>
</dbReference>
<dbReference type="PANTHER" id="PTHR30181">
    <property type="entry name" value="MANNITOL PERMEASE IIC COMPONENT"/>
    <property type="match status" value="1"/>
</dbReference>
<dbReference type="InterPro" id="IPR000032">
    <property type="entry name" value="HPr-like"/>
</dbReference>
<protein>
    <recommendedName>
        <fullName evidence="3">Multiphosphoryl transfer protein</fullName>
    </recommendedName>
</protein>
<dbReference type="InterPro" id="IPR016152">
    <property type="entry name" value="PTrfase/Anion_transptr"/>
</dbReference>
<dbReference type="CDD" id="cd00367">
    <property type="entry name" value="PTS-HPr_like"/>
    <property type="match status" value="1"/>
</dbReference>
<dbReference type="GO" id="GO:0016301">
    <property type="term" value="F:kinase activity"/>
    <property type="evidence" value="ECO:0007669"/>
    <property type="project" value="UniProtKB-KW"/>
</dbReference>
<dbReference type="CDD" id="cd00211">
    <property type="entry name" value="PTS_IIA_fru"/>
    <property type="match status" value="1"/>
</dbReference>
<evidence type="ECO:0000256" key="10">
    <source>
        <dbReference type="ARBA" id="ARBA00022777"/>
    </source>
</evidence>
<evidence type="ECO:0000256" key="7">
    <source>
        <dbReference type="ARBA" id="ARBA00022597"/>
    </source>
</evidence>
<dbReference type="STRING" id="1219065.VPR01S_07_00810"/>
<keyword evidence="9" id="KW-0598">Phosphotransferase system</keyword>
<evidence type="ECO:0000259" key="12">
    <source>
        <dbReference type="PROSITE" id="PS51350"/>
    </source>
</evidence>
<gene>
    <name evidence="13" type="primary">fruB</name>
    <name evidence="13" type="ORF">VPR01S_07_00810</name>
</gene>
<dbReference type="PANTHER" id="PTHR30181:SF3">
    <property type="entry name" value="MULTIPHOSPHORYL TRANSFER PROTEIN"/>
    <property type="match status" value="1"/>
</dbReference>